<protein>
    <submittedName>
        <fullName evidence="2">Uncharacterized protein</fullName>
    </submittedName>
</protein>
<sequence length="199" mass="20893">MPSCWEATSSDQQLLLSRHSKRSKESAKGLLTEAVEVVTWLVQALGEAEAKENGAAGSSLRPADATGGRREQSGAAAATPQRPRAGGCQVGRMLRMRRAAALPLAVLGTGAAAGAPPTELEPLAAPAAPLQEQWLGLMRSLMAQQVMPYAAGVLGATASAASRQRALRIVVATHRSEAWRDAAVILRWCCLLLTALHRA</sequence>
<gene>
    <name evidence="2" type="ORF">CHLRE_05g236375v5</name>
</gene>
<dbReference type="RefSeq" id="XP_042924827.1">
    <property type="nucleotide sequence ID" value="XM_043062263.1"/>
</dbReference>
<evidence type="ECO:0000313" key="2">
    <source>
        <dbReference type="EMBL" id="PNW83597.1"/>
    </source>
</evidence>
<dbReference type="Proteomes" id="UP000006906">
    <property type="component" value="Chromosome 5"/>
</dbReference>
<dbReference type="Gramene" id="PNW83597">
    <property type="protein sequence ID" value="PNW83597"/>
    <property type="gene ID" value="CHLRE_05g236375v5"/>
</dbReference>
<dbReference type="InParanoid" id="A0A2K3DSU6"/>
<evidence type="ECO:0000256" key="1">
    <source>
        <dbReference type="SAM" id="MobiDB-lite"/>
    </source>
</evidence>
<keyword evidence="3" id="KW-1185">Reference proteome</keyword>
<dbReference type="AlphaFoldDB" id="A0A2K3DSU6"/>
<name>A0A2K3DSU6_CHLRE</name>
<accession>A0A2K3DSU6</accession>
<proteinExistence type="predicted"/>
<dbReference type="GeneID" id="66053383"/>
<feature type="region of interest" description="Disordered" evidence="1">
    <location>
        <begin position="51"/>
        <end position="87"/>
    </location>
</feature>
<dbReference type="EMBL" id="CM008966">
    <property type="protein sequence ID" value="PNW83597.1"/>
    <property type="molecule type" value="Genomic_DNA"/>
</dbReference>
<dbReference type="KEGG" id="cre:CHLRE_05g236375v5"/>
<organism evidence="2 3">
    <name type="scientific">Chlamydomonas reinhardtii</name>
    <name type="common">Chlamydomonas smithii</name>
    <dbReference type="NCBI Taxonomy" id="3055"/>
    <lineage>
        <taxon>Eukaryota</taxon>
        <taxon>Viridiplantae</taxon>
        <taxon>Chlorophyta</taxon>
        <taxon>core chlorophytes</taxon>
        <taxon>Chlorophyceae</taxon>
        <taxon>CS clade</taxon>
        <taxon>Chlamydomonadales</taxon>
        <taxon>Chlamydomonadaceae</taxon>
        <taxon>Chlamydomonas</taxon>
    </lineage>
</organism>
<evidence type="ECO:0000313" key="3">
    <source>
        <dbReference type="Proteomes" id="UP000006906"/>
    </source>
</evidence>
<reference evidence="2 3" key="1">
    <citation type="journal article" date="2007" name="Science">
        <title>The Chlamydomonas genome reveals the evolution of key animal and plant functions.</title>
        <authorList>
            <person name="Merchant S.S."/>
            <person name="Prochnik S.E."/>
            <person name="Vallon O."/>
            <person name="Harris E.H."/>
            <person name="Karpowicz S.J."/>
            <person name="Witman G.B."/>
            <person name="Terry A."/>
            <person name="Salamov A."/>
            <person name="Fritz-Laylin L.K."/>
            <person name="Marechal-Drouard L."/>
            <person name="Marshall W.F."/>
            <person name="Qu L.H."/>
            <person name="Nelson D.R."/>
            <person name="Sanderfoot A.A."/>
            <person name="Spalding M.H."/>
            <person name="Kapitonov V.V."/>
            <person name="Ren Q."/>
            <person name="Ferris P."/>
            <person name="Lindquist E."/>
            <person name="Shapiro H."/>
            <person name="Lucas S.M."/>
            <person name="Grimwood J."/>
            <person name="Schmutz J."/>
            <person name="Cardol P."/>
            <person name="Cerutti H."/>
            <person name="Chanfreau G."/>
            <person name="Chen C.L."/>
            <person name="Cognat V."/>
            <person name="Croft M.T."/>
            <person name="Dent R."/>
            <person name="Dutcher S."/>
            <person name="Fernandez E."/>
            <person name="Fukuzawa H."/>
            <person name="Gonzalez-Ballester D."/>
            <person name="Gonzalez-Halphen D."/>
            <person name="Hallmann A."/>
            <person name="Hanikenne M."/>
            <person name="Hippler M."/>
            <person name="Inwood W."/>
            <person name="Jabbari K."/>
            <person name="Kalanon M."/>
            <person name="Kuras R."/>
            <person name="Lefebvre P.A."/>
            <person name="Lemaire S.D."/>
            <person name="Lobanov A.V."/>
            <person name="Lohr M."/>
            <person name="Manuell A."/>
            <person name="Meier I."/>
            <person name="Mets L."/>
            <person name="Mittag M."/>
            <person name="Mittelmeier T."/>
            <person name="Moroney J.V."/>
            <person name="Moseley J."/>
            <person name="Napoli C."/>
            <person name="Nedelcu A.M."/>
            <person name="Niyogi K."/>
            <person name="Novoselov S.V."/>
            <person name="Paulsen I.T."/>
            <person name="Pazour G."/>
            <person name="Purton S."/>
            <person name="Ral J.P."/>
            <person name="Riano-Pachon D.M."/>
            <person name="Riekhof W."/>
            <person name="Rymarquis L."/>
            <person name="Schroda M."/>
            <person name="Stern D."/>
            <person name="Umen J."/>
            <person name="Willows R."/>
            <person name="Wilson N."/>
            <person name="Zimmer S.L."/>
            <person name="Allmer J."/>
            <person name="Balk J."/>
            <person name="Bisova K."/>
            <person name="Chen C.J."/>
            <person name="Elias M."/>
            <person name="Gendler K."/>
            <person name="Hauser C."/>
            <person name="Lamb M.R."/>
            <person name="Ledford H."/>
            <person name="Long J.C."/>
            <person name="Minagawa J."/>
            <person name="Page M.D."/>
            <person name="Pan J."/>
            <person name="Pootakham W."/>
            <person name="Roje S."/>
            <person name="Rose A."/>
            <person name="Stahlberg E."/>
            <person name="Terauchi A.M."/>
            <person name="Yang P."/>
            <person name="Ball S."/>
            <person name="Bowler C."/>
            <person name="Dieckmann C.L."/>
            <person name="Gladyshev V.N."/>
            <person name="Green P."/>
            <person name="Jorgensen R."/>
            <person name="Mayfield S."/>
            <person name="Mueller-Roeber B."/>
            <person name="Rajamani S."/>
            <person name="Sayre R.T."/>
            <person name="Brokstein P."/>
            <person name="Dubchak I."/>
            <person name="Goodstein D."/>
            <person name="Hornick L."/>
            <person name="Huang Y.W."/>
            <person name="Jhaveri J."/>
            <person name="Luo Y."/>
            <person name="Martinez D."/>
            <person name="Ngau W.C."/>
            <person name="Otillar B."/>
            <person name="Poliakov A."/>
            <person name="Porter A."/>
            <person name="Szajkowski L."/>
            <person name="Werner G."/>
            <person name="Zhou K."/>
            <person name="Grigoriev I.V."/>
            <person name="Rokhsar D.S."/>
            <person name="Grossman A.R."/>
        </authorList>
    </citation>
    <scope>NUCLEOTIDE SEQUENCE [LARGE SCALE GENOMIC DNA]</scope>
    <source>
        <strain evidence="3">CC-503</strain>
    </source>
</reference>